<reference evidence="1" key="1">
    <citation type="submission" date="2020-08" db="EMBL/GenBank/DDBJ databases">
        <title>Multicomponent nature underlies the extraordinary mechanical properties of spider dragline silk.</title>
        <authorList>
            <person name="Kono N."/>
            <person name="Nakamura H."/>
            <person name="Mori M."/>
            <person name="Yoshida Y."/>
            <person name="Ohtoshi R."/>
            <person name="Malay A.D."/>
            <person name="Moran D.A.P."/>
            <person name="Tomita M."/>
            <person name="Numata K."/>
            <person name="Arakawa K."/>
        </authorList>
    </citation>
    <scope>NUCLEOTIDE SEQUENCE</scope>
</reference>
<gene>
    <name evidence="1" type="primary">NCL1_47940</name>
    <name evidence="1" type="ORF">TNCV_1504591</name>
</gene>
<accession>A0A8X6V908</accession>
<dbReference type="AlphaFoldDB" id="A0A8X6V908"/>
<evidence type="ECO:0000313" key="1">
    <source>
        <dbReference type="EMBL" id="GFX98883.1"/>
    </source>
</evidence>
<dbReference type="EMBL" id="BMAU01021203">
    <property type="protein sequence ID" value="GFX98883.1"/>
    <property type="molecule type" value="Genomic_DNA"/>
</dbReference>
<comment type="caution">
    <text evidence="1">The sequence shown here is derived from an EMBL/GenBank/DDBJ whole genome shotgun (WGS) entry which is preliminary data.</text>
</comment>
<sequence length="82" mass="9238">MEIQRQFLLATRRKVPSQAIQNGLHVDDLYACKTRLCIRLQQAPVLPEESGLLSFEAGCKVIGVSQCRIMPEIIQLVLERSS</sequence>
<dbReference type="Proteomes" id="UP000887159">
    <property type="component" value="Unassembled WGS sequence"/>
</dbReference>
<protein>
    <submittedName>
        <fullName evidence="1">Uncharacterized protein</fullName>
    </submittedName>
</protein>
<name>A0A8X6V908_TRICX</name>
<organism evidence="1 2">
    <name type="scientific">Trichonephila clavipes</name>
    <name type="common">Golden silk orbweaver</name>
    <name type="synonym">Nephila clavipes</name>
    <dbReference type="NCBI Taxonomy" id="2585209"/>
    <lineage>
        <taxon>Eukaryota</taxon>
        <taxon>Metazoa</taxon>
        <taxon>Ecdysozoa</taxon>
        <taxon>Arthropoda</taxon>
        <taxon>Chelicerata</taxon>
        <taxon>Arachnida</taxon>
        <taxon>Araneae</taxon>
        <taxon>Araneomorphae</taxon>
        <taxon>Entelegynae</taxon>
        <taxon>Araneoidea</taxon>
        <taxon>Nephilidae</taxon>
        <taxon>Trichonephila</taxon>
    </lineage>
</organism>
<keyword evidence="2" id="KW-1185">Reference proteome</keyword>
<proteinExistence type="predicted"/>
<evidence type="ECO:0000313" key="2">
    <source>
        <dbReference type="Proteomes" id="UP000887159"/>
    </source>
</evidence>